<dbReference type="InterPro" id="IPR011701">
    <property type="entry name" value="MFS"/>
</dbReference>
<dbReference type="PANTHER" id="PTHR23521:SF2">
    <property type="entry name" value="TRANSPORTER MFS SUPERFAMILY"/>
    <property type="match status" value="1"/>
</dbReference>
<evidence type="ECO:0000313" key="10">
    <source>
        <dbReference type="EMBL" id="MFC3689848.1"/>
    </source>
</evidence>
<dbReference type="Proteomes" id="UP001595685">
    <property type="component" value="Unassembled WGS sequence"/>
</dbReference>
<keyword evidence="3" id="KW-1003">Cell membrane</keyword>
<feature type="transmembrane region" description="Helical" evidence="8">
    <location>
        <begin position="346"/>
        <end position="367"/>
    </location>
</feature>
<proteinExistence type="predicted"/>
<accession>A0ABV7WMR2</accession>
<dbReference type="InterPro" id="IPR020846">
    <property type="entry name" value="MFS_dom"/>
</dbReference>
<organism evidence="10 11">
    <name type="scientific">Aquipuribacter hungaricus</name>
    <dbReference type="NCBI Taxonomy" id="545624"/>
    <lineage>
        <taxon>Bacteria</taxon>
        <taxon>Bacillati</taxon>
        <taxon>Actinomycetota</taxon>
        <taxon>Actinomycetes</taxon>
        <taxon>Micrococcales</taxon>
        <taxon>Intrasporangiaceae</taxon>
        <taxon>Aquipuribacter</taxon>
    </lineage>
</organism>
<keyword evidence="4 8" id="KW-0812">Transmembrane</keyword>
<dbReference type="Pfam" id="PF07690">
    <property type="entry name" value="MFS_1"/>
    <property type="match status" value="1"/>
</dbReference>
<name>A0ABV7WMR2_9MICO</name>
<dbReference type="EMBL" id="JBHRWW010000013">
    <property type="protein sequence ID" value="MFC3689848.1"/>
    <property type="molecule type" value="Genomic_DNA"/>
</dbReference>
<feature type="domain" description="Major facilitator superfamily (MFS) profile" evidence="9">
    <location>
        <begin position="31"/>
        <end position="400"/>
    </location>
</feature>
<dbReference type="RefSeq" id="WP_340291092.1">
    <property type="nucleotide sequence ID" value="NZ_JBBEOI010000030.1"/>
</dbReference>
<protein>
    <submittedName>
        <fullName evidence="10">MFS transporter</fullName>
    </submittedName>
</protein>
<comment type="subcellular location">
    <subcellularLocation>
        <location evidence="1">Cell membrane</location>
        <topology evidence="1">Multi-pass membrane protein</topology>
    </subcellularLocation>
</comment>
<dbReference type="Gene3D" id="1.20.1250.20">
    <property type="entry name" value="MFS general substrate transporter like domains"/>
    <property type="match status" value="2"/>
</dbReference>
<dbReference type="SUPFAM" id="SSF103473">
    <property type="entry name" value="MFS general substrate transporter"/>
    <property type="match status" value="1"/>
</dbReference>
<evidence type="ECO:0000259" key="9">
    <source>
        <dbReference type="PROSITE" id="PS50850"/>
    </source>
</evidence>
<evidence type="ECO:0000313" key="11">
    <source>
        <dbReference type="Proteomes" id="UP001595685"/>
    </source>
</evidence>
<feature type="transmembrane region" description="Helical" evidence="8">
    <location>
        <begin position="315"/>
        <end position="334"/>
    </location>
</feature>
<dbReference type="InterPro" id="IPR036259">
    <property type="entry name" value="MFS_trans_sf"/>
</dbReference>
<keyword evidence="11" id="KW-1185">Reference proteome</keyword>
<feature type="transmembrane region" description="Helical" evidence="8">
    <location>
        <begin position="92"/>
        <end position="112"/>
    </location>
</feature>
<evidence type="ECO:0000256" key="4">
    <source>
        <dbReference type="ARBA" id="ARBA00022692"/>
    </source>
</evidence>
<dbReference type="PANTHER" id="PTHR23521">
    <property type="entry name" value="TRANSPORTER MFS SUPERFAMILY"/>
    <property type="match status" value="1"/>
</dbReference>
<evidence type="ECO:0000256" key="2">
    <source>
        <dbReference type="ARBA" id="ARBA00022448"/>
    </source>
</evidence>
<feature type="transmembrane region" description="Helical" evidence="8">
    <location>
        <begin position="182"/>
        <end position="202"/>
    </location>
</feature>
<evidence type="ECO:0000256" key="7">
    <source>
        <dbReference type="SAM" id="MobiDB-lite"/>
    </source>
</evidence>
<feature type="transmembrane region" description="Helical" evidence="8">
    <location>
        <begin position="62"/>
        <end position="85"/>
    </location>
</feature>
<sequence length="408" mass="41290">MHNDRYADPVSTDPTPLAPPRDVMDRTRLLSLAAVLASTVGLGLAYGVGYTVTAVRFTEWGAAGWLVGVAGAAPSLAVVALVPLAPRLAGRLGAVPVMVAGAALVALSFVLMPVLDGVGWWLLLRVQSGAGLTLPWLVGETWINTVVTDRVRGRVLGLYAMLLFSGWALGPLLVDRVGTTGLAAYAVGVLGMALCAVPLLLARRLAPAMAAHGTVRLPAAVRLAPLAMLAAVVGGVAEFGYISLLPAYALEAGASTTTSLRLLTVLLVGGICLQVLVGWLADHVDRSRLLAGLGLVLAVGATGFAGLVGTGGAPAYLAAFALGGVVVAFYAVGLTMLGERVPAGQLAVANAGFLVSYEVGATVGPVLGGAAMDVWPPHGLAVLVAVVGVGFAAGVLARRRQPTITQNG</sequence>
<dbReference type="InterPro" id="IPR047200">
    <property type="entry name" value="MFS_YcaD-like"/>
</dbReference>
<feature type="region of interest" description="Disordered" evidence="7">
    <location>
        <begin position="1"/>
        <end position="20"/>
    </location>
</feature>
<feature type="transmembrane region" description="Helical" evidence="8">
    <location>
        <begin position="151"/>
        <end position="170"/>
    </location>
</feature>
<feature type="transmembrane region" description="Helical" evidence="8">
    <location>
        <begin position="379"/>
        <end position="397"/>
    </location>
</feature>
<evidence type="ECO:0000256" key="3">
    <source>
        <dbReference type="ARBA" id="ARBA00022475"/>
    </source>
</evidence>
<comment type="caution">
    <text evidence="10">The sequence shown here is derived from an EMBL/GenBank/DDBJ whole genome shotgun (WGS) entry which is preliminary data.</text>
</comment>
<gene>
    <name evidence="10" type="ORF">ACFOLH_15975</name>
</gene>
<dbReference type="CDD" id="cd17477">
    <property type="entry name" value="MFS_YcaD_like"/>
    <property type="match status" value="1"/>
</dbReference>
<dbReference type="PROSITE" id="PS50850">
    <property type="entry name" value="MFS"/>
    <property type="match status" value="1"/>
</dbReference>
<feature type="transmembrane region" description="Helical" evidence="8">
    <location>
        <begin position="223"/>
        <end position="242"/>
    </location>
</feature>
<evidence type="ECO:0000256" key="6">
    <source>
        <dbReference type="ARBA" id="ARBA00023136"/>
    </source>
</evidence>
<reference evidence="11" key="1">
    <citation type="journal article" date="2019" name="Int. J. Syst. Evol. Microbiol.">
        <title>The Global Catalogue of Microorganisms (GCM) 10K type strain sequencing project: providing services to taxonomists for standard genome sequencing and annotation.</title>
        <authorList>
            <consortium name="The Broad Institute Genomics Platform"/>
            <consortium name="The Broad Institute Genome Sequencing Center for Infectious Disease"/>
            <person name="Wu L."/>
            <person name="Ma J."/>
        </authorList>
    </citation>
    <scope>NUCLEOTIDE SEQUENCE [LARGE SCALE GENOMIC DNA]</scope>
    <source>
        <strain evidence="11">NCAIM B.02333</strain>
    </source>
</reference>
<feature type="transmembrane region" description="Helical" evidence="8">
    <location>
        <begin position="289"/>
        <end position="309"/>
    </location>
</feature>
<evidence type="ECO:0000256" key="5">
    <source>
        <dbReference type="ARBA" id="ARBA00022989"/>
    </source>
</evidence>
<feature type="transmembrane region" description="Helical" evidence="8">
    <location>
        <begin position="29"/>
        <end position="50"/>
    </location>
</feature>
<evidence type="ECO:0000256" key="8">
    <source>
        <dbReference type="SAM" id="Phobius"/>
    </source>
</evidence>
<feature type="transmembrane region" description="Helical" evidence="8">
    <location>
        <begin position="262"/>
        <end position="282"/>
    </location>
</feature>
<evidence type="ECO:0000256" key="1">
    <source>
        <dbReference type="ARBA" id="ARBA00004651"/>
    </source>
</evidence>
<keyword evidence="5 8" id="KW-1133">Transmembrane helix</keyword>
<keyword evidence="2" id="KW-0813">Transport</keyword>
<keyword evidence="6 8" id="KW-0472">Membrane</keyword>